<proteinExistence type="predicted"/>
<gene>
    <name evidence="2" type="ORF">CAUJ_LOCUS6330</name>
</gene>
<evidence type="ECO:0000313" key="3">
    <source>
        <dbReference type="Proteomes" id="UP000835052"/>
    </source>
</evidence>
<keyword evidence="3" id="KW-1185">Reference proteome</keyword>
<feature type="compositionally biased region" description="Polar residues" evidence="1">
    <location>
        <begin position="122"/>
        <end position="136"/>
    </location>
</feature>
<accession>A0A8S1H4U4</accession>
<dbReference type="Pfam" id="PF07818">
    <property type="entry name" value="HCNGP"/>
    <property type="match status" value="1"/>
</dbReference>
<dbReference type="OrthoDB" id="1714508at2759"/>
<protein>
    <submittedName>
        <fullName evidence="2">Uncharacterized protein</fullName>
    </submittedName>
</protein>
<dbReference type="PANTHER" id="PTHR13464:SF0">
    <property type="entry name" value="SAP30-BINDING PROTEIN"/>
    <property type="match status" value="1"/>
</dbReference>
<organism evidence="2 3">
    <name type="scientific">Caenorhabditis auriculariae</name>
    <dbReference type="NCBI Taxonomy" id="2777116"/>
    <lineage>
        <taxon>Eukaryota</taxon>
        <taxon>Metazoa</taxon>
        <taxon>Ecdysozoa</taxon>
        <taxon>Nematoda</taxon>
        <taxon>Chromadorea</taxon>
        <taxon>Rhabditida</taxon>
        <taxon>Rhabditina</taxon>
        <taxon>Rhabditomorpha</taxon>
        <taxon>Rhabditoidea</taxon>
        <taxon>Rhabditidae</taxon>
        <taxon>Peloderinae</taxon>
        <taxon>Caenorhabditis</taxon>
    </lineage>
</organism>
<comment type="caution">
    <text evidence="2">The sequence shown here is derived from an EMBL/GenBank/DDBJ whole genome shotgun (WGS) entry which is preliminary data.</text>
</comment>
<dbReference type="Proteomes" id="UP000835052">
    <property type="component" value="Unassembled WGS sequence"/>
</dbReference>
<name>A0A8S1H4U4_9PELO</name>
<dbReference type="PANTHER" id="PTHR13464">
    <property type="entry name" value="TRANSCRIPTIONAL REGULATOR PROTEIN HCNGP"/>
    <property type="match status" value="1"/>
</dbReference>
<dbReference type="AlphaFoldDB" id="A0A8S1H4U4"/>
<dbReference type="InterPro" id="IPR012479">
    <property type="entry name" value="SAP30BP"/>
</dbReference>
<evidence type="ECO:0000313" key="2">
    <source>
        <dbReference type="EMBL" id="CAD6190411.1"/>
    </source>
</evidence>
<dbReference type="GO" id="GO:0005634">
    <property type="term" value="C:nucleus"/>
    <property type="evidence" value="ECO:0007669"/>
    <property type="project" value="TreeGrafter"/>
</dbReference>
<reference evidence="2" key="1">
    <citation type="submission" date="2020-10" db="EMBL/GenBank/DDBJ databases">
        <authorList>
            <person name="Kikuchi T."/>
        </authorList>
    </citation>
    <scope>NUCLEOTIDE SEQUENCE</scope>
    <source>
        <strain evidence="2">NKZ352</strain>
    </source>
</reference>
<sequence length="314" mass="35531">MDNLLTYYPDSDEESPRRRSNEVAQTSRPASPGEDSQSNDSDDRDQRRKRQNSDTMFDDDEGGNRSDYSDRSQSQNFVEPPPPQRVVDHSPSPAFRTPASAFPQNSSQLSLVSYGGEEEAFQSDSENTGQKSTPQSEALHEPRPPGRQSQESDEEEEERLIDLALEESKTLFMEQDESSSLDVTPTREDALDSPIGDATDSQSAAAPEFANEDEIQIPSAPDKEVNEDLQNKFEKAFWQKDQGVNLNKAIQSRQDFSNPMSYERFIETFEIDEKGTNFESHLFDPHCISENCFYDKIAELQRKQMEAHTHPTGS</sequence>
<feature type="region of interest" description="Disordered" evidence="1">
    <location>
        <begin position="1"/>
        <end position="225"/>
    </location>
</feature>
<feature type="compositionally biased region" description="Polar residues" evidence="1">
    <location>
        <begin position="102"/>
        <end position="111"/>
    </location>
</feature>
<dbReference type="EMBL" id="CAJGYM010000015">
    <property type="protein sequence ID" value="CAD6190411.1"/>
    <property type="molecule type" value="Genomic_DNA"/>
</dbReference>
<dbReference type="GO" id="GO:0006355">
    <property type="term" value="P:regulation of DNA-templated transcription"/>
    <property type="evidence" value="ECO:0007669"/>
    <property type="project" value="InterPro"/>
</dbReference>
<evidence type="ECO:0000256" key="1">
    <source>
        <dbReference type="SAM" id="MobiDB-lite"/>
    </source>
</evidence>